<sequence length="132" mass="14265">MSNTQNEAPANSMDADHLYQEAVFTDQKVGTIRRMTPVTSEGENDPGRTTLYFGQAQMMTPAGAIPLNFELKAESLSEAVAQFADAAQQSMQETMKELQEYRRQQASSIVVPGQEGVASPGGLPGSGKIQLR</sequence>
<dbReference type="RefSeq" id="WP_344803656.1">
    <property type="nucleotide sequence ID" value="NZ_BAABBO010000001.1"/>
</dbReference>
<evidence type="ECO:0000313" key="3">
    <source>
        <dbReference type="Proteomes" id="UP001501337"/>
    </source>
</evidence>
<comment type="caution">
    <text evidence="2">The sequence shown here is derived from an EMBL/GenBank/DDBJ whole genome shotgun (WGS) entry which is preliminary data.</text>
</comment>
<evidence type="ECO:0000313" key="2">
    <source>
        <dbReference type="EMBL" id="GAA3952014.1"/>
    </source>
</evidence>
<dbReference type="Proteomes" id="UP001501337">
    <property type="component" value="Unassembled WGS sequence"/>
</dbReference>
<protein>
    <recommendedName>
        <fullName evidence="4">Cytoplasmic protein</fullName>
    </recommendedName>
</protein>
<reference evidence="3" key="1">
    <citation type="journal article" date="2019" name="Int. J. Syst. Evol. Microbiol.">
        <title>The Global Catalogue of Microorganisms (GCM) 10K type strain sequencing project: providing services to taxonomists for standard genome sequencing and annotation.</title>
        <authorList>
            <consortium name="The Broad Institute Genomics Platform"/>
            <consortium name="The Broad Institute Genome Sequencing Center for Infectious Disease"/>
            <person name="Wu L."/>
            <person name="Ma J."/>
        </authorList>
    </citation>
    <scope>NUCLEOTIDE SEQUENCE [LARGE SCALE GENOMIC DNA]</scope>
    <source>
        <strain evidence="3">JCM 17555</strain>
    </source>
</reference>
<dbReference type="EMBL" id="BAABBO010000001">
    <property type="protein sequence ID" value="GAA3952014.1"/>
    <property type="molecule type" value="Genomic_DNA"/>
</dbReference>
<evidence type="ECO:0008006" key="4">
    <source>
        <dbReference type="Google" id="ProtNLM"/>
    </source>
</evidence>
<accession>A0ABP7NR48</accession>
<keyword evidence="3" id="KW-1185">Reference proteome</keyword>
<organism evidence="2 3">
    <name type="scientific">Allohahella marinimesophila</name>
    <dbReference type="NCBI Taxonomy" id="1054972"/>
    <lineage>
        <taxon>Bacteria</taxon>
        <taxon>Pseudomonadati</taxon>
        <taxon>Pseudomonadota</taxon>
        <taxon>Gammaproteobacteria</taxon>
        <taxon>Oceanospirillales</taxon>
        <taxon>Hahellaceae</taxon>
        <taxon>Allohahella</taxon>
    </lineage>
</organism>
<gene>
    <name evidence="2" type="ORF">GCM10022278_08830</name>
</gene>
<feature type="region of interest" description="Disordered" evidence="1">
    <location>
        <begin position="109"/>
        <end position="132"/>
    </location>
</feature>
<name>A0ABP7NR48_9GAMM</name>
<evidence type="ECO:0000256" key="1">
    <source>
        <dbReference type="SAM" id="MobiDB-lite"/>
    </source>
</evidence>
<proteinExistence type="predicted"/>